<sequence length="227" mass="25649">MADKLMKPAVSLKKSLRAPMPLVQNYISSTRIGVVVSAGRMDRAVKVRIAGQEWHKKFRKFFPSPQTHIVSDPNNSLVEGDVVAIQSGNRTSKNIRHVVHAIVAPFGRPVEERPPVLSEKERIALRIQRRLEKDVRAATKGRAVSKERLRIARKQGYEIPSLEQAFRNVKVTDRLEAEKRKSDAAEVHAGQVGEMAMVKQRKKDTGKETKDERIAKEEKYARVQTVA</sequence>
<proteinExistence type="inferred from homology"/>
<dbReference type="GO" id="GO:0006412">
    <property type="term" value="P:translation"/>
    <property type="evidence" value="ECO:0007669"/>
    <property type="project" value="InterPro"/>
</dbReference>
<evidence type="ECO:0000313" key="6">
    <source>
        <dbReference type="Proteomes" id="UP000800093"/>
    </source>
</evidence>
<evidence type="ECO:0000256" key="1">
    <source>
        <dbReference type="ARBA" id="ARBA00010254"/>
    </source>
</evidence>
<dbReference type="AlphaFoldDB" id="A0A9P4KHV3"/>
<keyword evidence="3" id="KW-0687">Ribonucleoprotein</keyword>
<dbReference type="InterPro" id="IPR000266">
    <property type="entry name" value="Ribosomal_uS17"/>
</dbReference>
<feature type="compositionally biased region" description="Basic and acidic residues" evidence="4">
    <location>
        <begin position="203"/>
        <end position="216"/>
    </location>
</feature>
<evidence type="ECO:0000256" key="2">
    <source>
        <dbReference type="ARBA" id="ARBA00022980"/>
    </source>
</evidence>
<gene>
    <name evidence="5" type="ORF">CC78DRAFT_488528</name>
</gene>
<dbReference type="Gene3D" id="2.40.50.140">
    <property type="entry name" value="Nucleic acid-binding proteins"/>
    <property type="match status" value="1"/>
</dbReference>
<dbReference type="InterPro" id="IPR012340">
    <property type="entry name" value="NA-bd_OB-fold"/>
</dbReference>
<organism evidence="5 6">
    <name type="scientific">Lojkania enalia</name>
    <dbReference type="NCBI Taxonomy" id="147567"/>
    <lineage>
        <taxon>Eukaryota</taxon>
        <taxon>Fungi</taxon>
        <taxon>Dikarya</taxon>
        <taxon>Ascomycota</taxon>
        <taxon>Pezizomycotina</taxon>
        <taxon>Dothideomycetes</taxon>
        <taxon>Pleosporomycetidae</taxon>
        <taxon>Pleosporales</taxon>
        <taxon>Pleosporales incertae sedis</taxon>
        <taxon>Lojkania</taxon>
    </lineage>
</organism>
<keyword evidence="6" id="KW-1185">Reference proteome</keyword>
<dbReference type="GO" id="GO:0003735">
    <property type="term" value="F:structural constituent of ribosome"/>
    <property type="evidence" value="ECO:0007669"/>
    <property type="project" value="InterPro"/>
</dbReference>
<dbReference type="GO" id="GO:1990904">
    <property type="term" value="C:ribonucleoprotein complex"/>
    <property type="evidence" value="ECO:0007669"/>
    <property type="project" value="UniProtKB-KW"/>
</dbReference>
<accession>A0A9P4KHV3</accession>
<dbReference type="GO" id="GO:0005840">
    <property type="term" value="C:ribosome"/>
    <property type="evidence" value="ECO:0007669"/>
    <property type="project" value="UniProtKB-KW"/>
</dbReference>
<dbReference type="OrthoDB" id="274752at2759"/>
<dbReference type="SUPFAM" id="SSF50249">
    <property type="entry name" value="Nucleic acid-binding proteins"/>
    <property type="match status" value="1"/>
</dbReference>
<dbReference type="Proteomes" id="UP000800093">
    <property type="component" value="Unassembled WGS sequence"/>
</dbReference>
<protein>
    <submittedName>
        <fullName evidence="5">Nucleic acid-binding protein</fullName>
    </submittedName>
</protein>
<comment type="caution">
    <text evidence="5">The sequence shown here is derived from an EMBL/GenBank/DDBJ whole genome shotgun (WGS) entry which is preliminary data.</text>
</comment>
<dbReference type="Pfam" id="PF00366">
    <property type="entry name" value="Ribosomal_S17"/>
    <property type="match status" value="1"/>
</dbReference>
<evidence type="ECO:0000256" key="4">
    <source>
        <dbReference type="SAM" id="MobiDB-lite"/>
    </source>
</evidence>
<comment type="similarity">
    <text evidence="1">Belongs to the universal ribosomal protein uS17 family.</text>
</comment>
<evidence type="ECO:0000313" key="5">
    <source>
        <dbReference type="EMBL" id="KAF2268506.1"/>
    </source>
</evidence>
<dbReference type="EMBL" id="ML986586">
    <property type="protein sequence ID" value="KAF2268506.1"/>
    <property type="molecule type" value="Genomic_DNA"/>
</dbReference>
<evidence type="ECO:0000256" key="3">
    <source>
        <dbReference type="ARBA" id="ARBA00023274"/>
    </source>
</evidence>
<name>A0A9P4KHV3_9PLEO</name>
<keyword evidence="2" id="KW-0689">Ribosomal protein</keyword>
<reference evidence="6" key="1">
    <citation type="journal article" date="2020" name="Stud. Mycol.">
        <title>101 Dothideomycetes genomes: A test case for predicting lifestyles and emergence of pathogens.</title>
        <authorList>
            <person name="Haridas S."/>
            <person name="Albert R."/>
            <person name="Binder M."/>
            <person name="Bloem J."/>
            <person name="LaButti K."/>
            <person name="Salamov A."/>
            <person name="Andreopoulos B."/>
            <person name="Baker S."/>
            <person name="Barry K."/>
            <person name="Bills G."/>
            <person name="Bluhm B."/>
            <person name="Cannon C."/>
            <person name="Castanera R."/>
            <person name="Culley D."/>
            <person name="Daum C."/>
            <person name="Ezra D."/>
            <person name="Gonzalez J."/>
            <person name="Henrissat B."/>
            <person name="Kuo A."/>
            <person name="Liang C."/>
            <person name="Lipzen A."/>
            <person name="Lutzoni F."/>
            <person name="Magnuson J."/>
            <person name="Mondo S."/>
            <person name="Nolan M."/>
            <person name="Ohm R."/>
            <person name="Pangilinan J."/>
            <person name="Park H.-J."/>
            <person name="Ramirez L."/>
            <person name="Alfaro M."/>
            <person name="Sun H."/>
            <person name="Tritt A."/>
            <person name="Yoshinaga Y."/>
            <person name="Zwiers L.-H."/>
            <person name="Turgeon B."/>
            <person name="Goodwin S."/>
            <person name="Spatafora J."/>
            <person name="Crous P."/>
            <person name="Grigoriev I."/>
        </authorList>
    </citation>
    <scope>NUCLEOTIDE SEQUENCE [LARGE SCALE GENOMIC DNA]</scope>
    <source>
        <strain evidence="6">CBS 304.66</strain>
    </source>
</reference>
<feature type="region of interest" description="Disordered" evidence="4">
    <location>
        <begin position="181"/>
        <end position="216"/>
    </location>
</feature>